<feature type="domain" description="DDE Tnp4" evidence="3">
    <location>
        <begin position="15"/>
        <end position="175"/>
    </location>
</feature>
<dbReference type="Pfam" id="PF13359">
    <property type="entry name" value="DDE_Tnp_4"/>
    <property type="match status" value="1"/>
</dbReference>
<accession>A0ABM5L2J8</accession>
<dbReference type="GeneID" id="126891533"/>
<proteinExistence type="predicted"/>
<evidence type="ECO:0000313" key="4">
    <source>
        <dbReference type="EnsemblMetazoa" id="XP_050516666.1"/>
    </source>
</evidence>
<dbReference type="PANTHER" id="PTHR23080">
    <property type="entry name" value="THAP DOMAIN PROTEIN"/>
    <property type="match status" value="1"/>
</dbReference>
<evidence type="ECO:0000313" key="5">
    <source>
        <dbReference type="Proteomes" id="UP001652700"/>
    </source>
</evidence>
<keyword evidence="5" id="KW-1185">Reference proteome</keyword>
<evidence type="ECO:0000259" key="3">
    <source>
        <dbReference type="Pfam" id="PF13359"/>
    </source>
</evidence>
<keyword evidence="2" id="KW-0479">Metal-binding</keyword>
<reference evidence="4" key="1">
    <citation type="submission" date="2025-05" db="UniProtKB">
        <authorList>
            <consortium name="EnsemblMetazoa"/>
        </authorList>
    </citation>
    <scope>IDENTIFICATION</scope>
</reference>
<organism evidence="4 5">
    <name type="scientific">Diabrotica virgifera virgifera</name>
    <name type="common">western corn rootworm</name>
    <dbReference type="NCBI Taxonomy" id="50390"/>
    <lineage>
        <taxon>Eukaryota</taxon>
        <taxon>Metazoa</taxon>
        <taxon>Ecdysozoa</taxon>
        <taxon>Arthropoda</taxon>
        <taxon>Hexapoda</taxon>
        <taxon>Insecta</taxon>
        <taxon>Pterygota</taxon>
        <taxon>Neoptera</taxon>
        <taxon>Endopterygota</taxon>
        <taxon>Coleoptera</taxon>
        <taxon>Polyphaga</taxon>
        <taxon>Cucujiformia</taxon>
        <taxon>Chrysomeloidea</taxon>
        <taxon>Chrysomelidae</taxon>
        <taxon>Galerucinae</taxon>
        <taxon>Diabroticina</taxon>
        <taxon>Diabroticites</taxon>
        <taxon>Diabrotica</taxon>
    </lineage>
</organism>
<dbReference type="EnsemblMetazoa" id="XM_050660709.1">
    <property type="protein sequence ID" value="XP_050516666.1"/>
    <property type="gene ID" value="LOC126891533"/>
</dbReference>
<comment type="cofactor">
    <cofactor evidence="1">
        <name>a divalent metal cation</name>
        <dbReference type="ChEBI" id="CHEBI:60240"/>
    </cofactor>
</comment>
<evidence type="ECO:0000256" key="2">
    <source>
        <dbReference type="ARBA" id="ARBA00022723"/>
    </source>
</evidence>
<sequence>MTVCFADFQNVRLILDCTEIYVQTPKCLCCRIRFYSQYKSHLTIKFMTGVSPGGLITYVSKAYGGRASDKVIFEESNVIALLDSSRDAVMVDKGFLIDDSCRLYNIQLIRPPFLRKKSQLTTEEAILNAKIASARVHIERINQRLKIFKILSGKLSWAYVPLVDDIFTIICAITNISSPILSDGKFLET</sequence>
<protein>
    <recommendedName>
        <fullName evidence="3">DDE Tnp4 domain-containing protein</fullName>
    </recommendedName>
</protein>
<dbReference type="PANTHER" id="PTHR23080:SF141">
    <property type="entry name" value="TRANSPOSASE HELIX-TURN-HELIX DOMAIN-CONTAINING PROTEIN"/>
    <property type="match status" value="1"/>
</dbReference>
<dbReference type="Proteomes" id="UP001652700">
    <property type="component" value="Unplaced"/>
</dbReference>
<dbReference type="InterPro" id="IPR027806">
    <property type="entry name" value="HARBI1_dom"/>
</dbReference>
<evidence type="ECO:0000256" key="1">
    <source>
        <dbReference type="ARBA" id="ARBA00001968"/>
    </source>
</evidence>
<dbReference type="RefSeq" id="XP_050516666.1">
    <property type="nucleotide sequence ID" value="XM_050660709.1"/>
</dbReference>
<name>A0ABM5L2J8_DIAVI</name>